<dbReference type="Proteomes" id="UP000245674">
    <property type="component" value="Unassembled WGS sequence"/>
</dbReference>
<dbReference type="PRINTS" id="PR01036">
    <property type="entry name" value="TCRTETB"/>
</dbReference>
<feature type="transmembrane region" description="Helical" evidence="5">
    <location>
        <begin position="238"/>
        <end position="258"/>
    </location>
</feature>
<feature type="transmembrane region" description="Helical" evidence="5">
    <location>
        <begin position="335"/>
        <end position="355"/>
    </location>
</feature>
<evidence type="ECO:0000256" key="2">
    <source>
        <dbReference type="ARBA" id="ARBA00022692"/>
    </source>
</evidence>
<dbReference type="SUPFAM" id="SSF103473">
    <property type="entry name" value="MFS general substrate transporter"/>
    <property type="match status" value="1"/>
</dbReference>
<name>A0ABX5LCA5_9MICO</name>
<dbReference type="PROSITE" id="PS50850">
    <property type="entry name" value="MFS"/>
    <property type="match status" value="1"/>
</dbReference>
<feature type="domain" description="Major facilitator superfamily (MFS) profile" evidence="6">
    <location>
        <begin position="20"/>
        <end position="462"/>
    </location>
</feature>
<feature type="transmembrane region" description="Helical" evidence="5">
    <location>
        <begin position="85"/>
        <end position="104"/>
    </location>
</feature>
<feature type="transmembrane region" description="Helical" evidence="5">
    <location>
        <begin position="430"/>
        <end position="452"/>
    </location>
</feature>
<evidence type="ECO:0000259" key="6">
    <source>
        <dbReference type="PROSITE" id="PS50850"/>
    </source>
</evidence>
<evidence type="ECO:0000256" key="3">
    <source>
        <dbReference type="ARBA" id="ARBA00022989"/>
    </source>
</evidence>
<sequence length="470" mass="47333">MEQVRSLDHRGITSAPFLLTTVGTTSLVFLCAFESLAVTTIMPIVSTDLDGRSLYPLAFAAALAAAVVGMVAAGSSADRRGPTPALVTAILLFTLGLIAAGAAQSMPVFVAARLLQGLGSGGITVTLYVLVARVYPGELHPRIFGAFAAAWVVPSLIGPFVAGVVAEVASWHWVFFGVVALVALASAAVAPTLRALGPQECLPFDRGAVGRIARAVVVSAGVVVLSTSAEIAPGLSGVLATAAMVVVLVAVRALLPAGTLRARGVLPSVILLRGLVAAAFFGTEVYLPLLLSEQYGLPPWLSGATLTAGALSWALGSNLQGRPGTTLSHGRAMKLGTALVLAGIAVVLLTTVLVLTPVVAAVGWFLAGGGMGTMFPRMGTMTLALSAPGREGFNSSALQIADSAGASVSLAVTGLLAAAVTGLIGAGTGVFSATFAYGALLALAAAALAGRIDGLLRREGRREPAARDQV</sequence>
<feature type="transmembrane region" description="Helical" evidence="5">
    <location>
        <begin position="171"/>
        <end position="191"/>
    </location>
</feature>
<evidence type="ECO:0000256" key="1">
    <source>
        <dbReference type="ARBA" id="ARBA00004651"/>
    </source>
</evidence>
<evidence type="ECO:0000256" key="4">
    <source>
        <dbReference type="ARBA" id="ARBA00023136"/>
    </source>
</evidence>
<keyword evidence="8" id="KW-1185">Reference proteome</keyword>
<evidence type="ECO:0000313" key="7">
    <source>
        <dbReference type="EMBL" id="PWJ60715.1"/>
    </source>
</evidence>
<accession>A0ABX5LCA5</accession>
<dbReference type="EMBL" id="QGDV01000026">
    <property type="protein sequence ID" value="PWJ60715.1"/>
    <property type="molecule type" value="Genomic_DNA"/>
</dbReference>
<proteinExistence type="predicted"/>
<keyword evidence="4 5" id="KW-0472">Membrane</keyword>
<keyword evidence="2 5" id="KW-0812">Transmembrane</keyword>
<feature type="transmembrane region" description="Helical" evidence="5">
    <location>
        <begin position="270"/>
        <end position="291"/>
    </location>
</feature>
<evidence type="ECO:0000256" key="5">
    <source>
        <dbReference type="SAM" id="Phobius"/>
    </source>
</evidence>
<feature type="transmembrane region" description="Helical" evidence="5">
    <location>
        <begin position="143"/>
        <end position="165"/>
    </location>
</feature>
<reference evidence="7 8" key="1">
    <citation type="submission" date="2018-03" db="EMBL/GenBank/DDBJ databases">
        <title>Genomic Encyclopedia of Type Strains, Phase III (KMG-III): the genomes of soil and plant-associated and newly described type strains.</title>
        <authorList>
            <person name="Whitman W."/>
        </authorList>
    </citation>
    <scope>NUCLEOTIDE SEQUENCE [LARGE SCALE GENOMIC DNA]</scope>
    <source>
        <strain evidence="7 8">VKM Ac-1602</strain>
    </source>
</reference>
<dbReference type="InterPro" id="IPR036259">
    <property type="entry name" value="MFS_trans_sf"/>
</dbReference>
<dbReference type="Gene3D" id="1.20.1250.20">
    <property type="entry name" value="MFS general substrate transporter like domains"/>
    <property type="match status" value="2"/>
</dbReference>
<comment type="subcellular location">
    <subcellularLocation>
        <location evidence="1">Cell membrane</location>
        <topology evidence="1">Multi-pass membrane protein</topology>
    </subcellularLocation>
</comment>
<keyword evidence="3 5" id="KW-1133">Transmembrane helix</keyword>
<dbReference type="Pfam" id="PF07690">
    <property type="entry name" value="MFS_1"/>
    <property type="match status" value="1"/>
</dbReference>
<feature type="transmembrane region" description="Helical" evidence="5">
    <location>
        <begin position="400"/>
        <end position="424"/>
    </location>
</feature>
<dbReference type="InterPro" id="IPR020846">
    <property type="entry name" value="MFS_dom"/>
</dbReference>
<feature type="transmembrane region" description="Helical" evidence="5">
    <location>
        <begin position="54"/>
        <end position="73"/>
    </location>
</feature>
<dbReference type="PANTHER" id="PTHR23501:SF154">
    <property type="entry name" value="MULTIDRUG-EFFLUX TRANSPORTER RV1634-RELATED"/>
    <property type="match status" value="1"/>
</dbReference>
<protein>
    <submittedName>
        <fullName evidence="7">MFS family arabinose efflux permease</fullName>
    </submittedName>
</protein>
<comment type="caution">
    <text evidence="7">The sequence shown here is derived from an EMBL/GenBank/DDBJ whole genome shotgun (WGS) entry which is preliminary data.</text>
</comment>
<feature type="transmembrane region" description="Helical" evidence="5">
    <location>
        <begin position="212"/>
        <end position="232"/>
    </location>
</feature>
<gene>
    <name evidence="7" type="ORF">B0H03_1265</name>
</gene>
<dbReference type="InterPro" id="IPR011701">
    <property type="entry name" value="MFS"/>
</dbReference>
<feature type="transmembrane region" description="Helical" evidence="5">
    <location>
        <begin position="110"/>
        <end position="131"/>
    </location>
</feature>
<feature type="transmembrane region" description="Helical" evidence="5">
    <location>
        <begin position="12"/>
        <end position="42"/>
    </location>
</feature>
<organism evidence="7 8">
    <name type="scientific">Rathayibacter iranicus NCPPB 2253 = VKM Ac-1602</name>
    <dbReference type="NCBI Taxonomy" id="1328868"/>
    <lineage>
        <taxon>Bacteria</taxon>
        <taxon>Bacillati</taxon>
        <taxon>Actinomycetota</taxon>
        <taxon>Actinomycetes</taxon>
        <taxon>Micrococcales</taxon>
        <taxon>Microbacteriaceae</taxon>
        <taxon>Rathayibacter</taxon>
    </lineage>
</organism>
<dbReference type="PANTHER" id="PTHR23501">
    <property type="entry name" value="MAJOR FACILITATOR SUPERFAMILY"/>
    <property type="match status" value="1"/>
</dbReference>
<evidence type="ECO:0000313" key="8">
    <source>
        <dbReference type="Proteomes" id="UP000245674"/>
    </source>
</evidence>